<dbReference type="InterPro" id="IPR002110">
    <property type="entry name" value="Ankyrin_rpt"/>
</dbReference>
<dbReference type="PANTHER" id="PTHR24189:SF50">
    <property type="entry name" value="ANKYRIN REPEAT AND SOCS BOX PROTEIN 2"/>
    <property type="match status" value="1"/>
</dbReference>
<dbReference type="InterPro" id="IPR050745">
    <property type="entry name" value="Multifunctional_regulatory"/>
</dbReference>
<dbReference type="AlphaFoldDB" id="A0A0F9ET29"/>
<evidence type="ECO:0000259" key="3">
    <source>
        <dbReference type="Pfam" id="PF12937"/>
    </source>
</evidence>
<dbReference type="InterPro" id="IPR036770">
    <property type="entry name" value="Ankyrin_rpt-contain_sf"/>
</dbReference>
<evidence type="ECO:0000256" key="1">
    <source>
        <dbReference type="ARBA" id="ARBA00022737"/>
    </source>
</evidence>
<name>A0A0F9ET29_9ZZZZ</name>
<protein>
    <recommendedName>
        <fullName evidence="3">F-box domain-containing protein</fullName>
    </recommendedName>
</protein>
<organism evidence="4">
    <name type="scientific">marine sediment metagenome</name>
    <dbReference type="NCBI Taxonomy" id="412755"/>
    <lineage>
        <taxon>unclassified sequences</taxon>
        <taxon>metagenomes</taxon>
        <taxon>ecological metagenomes</taxon>
    </lineage>
</organism>
<dbReference type="InterPro" id="IPR001810">
    <property type="entry name" value="F-box_dom"/>
</dbReference>
<dbReference type="SUPFAM" id="SSF81383">
    <property type="entry name" value="F-box domain"/>
    <property type="match status" value="1"/>
</dbReference>
<feature type="non-terminal residue" evidence="4">
    <location>
        <position position="1"/>
    </location>
</feature>
<proteinExistence type="predicted"/>
<evidence type="ECO:0000313" key="4">
    <source>
        <dbReference type="EMBL" id="KKL77263.1"/>
    </source>
</evidence>
<dbReference type="Pfam" id="PF12937">
    <property type="entry name" value="F-box-like"/>
    <property type="match status" value="1"/>
</dbReference>
<accession>A0A0F9ET29</accession>
<sequence length="341" mass="37732">ASGADISPTRTSCRRICYCDLSPMKFKTRKNKLLFFQSTRVRVAGATPMNAHALLAVLGGRGGTGFGAPLTCSLGGDGDCPTKRERDRDDDNKAKRARLDDLYRWALPDEILAHVASFLGRACDRRSQCAFALVSRRFRRIARLVFDAHQAFHYACRHGYADVVRRILADRRTDPAAVDYYRVPRIHGCVIADSCQLGNTDVVRLLLEDGRADPTADDNCALRMATWYGHTAVVRLLLADGRADPRAHNNRAIEWACSRGHMDIMQLLLADGRASPAASRSLIMSAIHDGNAGMLRMLLEDGRADPADGRNAAIRVCRTARRDDLMWLLLADRRADPAAAF</sequence>
<keyword evidence="1" id="KW-0677">Repeat</keyword>
<dbReference type="Gene3D" id="1.25.40.20">
    <property type="entry name" value="Ankyrin repeat-containing domain"/>
    <property type="match status" value="2"/>
</dbReference>
<comment type="caution">
    <text evidence="4">The sequence shown here is derived from an EMBL/GenBank/DDBJ whole genome shotgun (WGS) entry which is preliminary data.</text>
</comment>
<dbReference type="PANTHER" id="PTHR24189">
    <property type="entry name" value="MYOTROPHIN"/>
    <property type="match status" value="1"/>
</dbReference>
<feature type="domain" description="F-box" evidence="3">
    <location>
        <begin position="106"/>
        <end position="142"/>
    </location>
</feature>
<reference evidence="4" key="1">
    <citation type="journal article" date="2015" name="Nature">
        <title>Complex archaea that bridge the gap between prokaryotes and eukaryotes.</title>
        <authorList>
            <person name="Spang A."/>
            <person name="Saw J.H."/>
            <person name="Jorgensen S.L."/>
            <person name="Zaremba-Niedzwiedzka K."/>
            <person name="Martijn J."/>
            <person name="Lind A.E."/>
            <person name="van Eijk R."/>
            <person name="Schleper C."/>
            <person name="Guy L."/>
            <person name="Ettema T.J."/>
        </authorList>
    </citation>
    <scope>NUCLEOTIDE SEQUENCE</scope>
</reference>
<dbReference type="Pfam" id="PF00023">
    <property type="entry name" value="Ank"/>
    <property type="match status" value="3"/>
</dbReference>
<dbReference type="SMART" id="SM00248">
    <property type="entry name" value="ANK"/>
    <property type="match status" value="5"/>
</dbReference>
<keyword evidence="2" id="KW-0040">ANK repeat</keyword>
<gene>
    <name evidence="4" type="ORF">LCGC14_2036630</name>
</gene>
<dbReference type="Gene3D" id="1.20.1280.50">
    <property type="match status" value="1"/>
</dbReference>
<dbReference type="SUPFAM" id="SSF48403">
    <property type="entry name" value="Ankyrin repeat"/>
    <property type="match status" value="1"/>
</dbReference>
<dbReference type="EMBL" id="LAZR01023803">
    <property type="protein sequence ID" value="KKL77263.1"/>
    <property type="molecule type" value="Genomic_DNA"/>
</dbReference>
<evidence type="ECO:0000256" key="2">
    <source>
        <dbReference type="ARBA" id="ARBA00023043"/>
    </source>
</evidence>
<dbReference type="InterPro" id="IPR036047">
    <property type="entry name" value="F-box-like_dom_sf"/>
</dbReference>